<dbReference type="Proteomes" id="UP000199180">
    <property type="component" value="Unassembled WGS sequence"/>
</dbReference>
<organism evidence="1 2">
    <name type="scientific">Paracoccus homiensis</name>
    <dbReference type="NCBI Taxonomy" id="364199"/>
    <lineage>
        <taxon>Bacteria</taxon>
        <taxon>Pseudomonadati</taxon>
        <taxon>Pseudomonadota</taxon>
        <taxon>Alphaproteobacteria</taxon>
        <taxon>Rhodobacterales</taxon>
        <taxon>Paracoccaceae</taxon>
        <taxon>Paracoccus</taxon>
    </lineage>
</organism>
<accession>A0A1I0JES5</accession>
<dbReference type="AlphaFoldDB" id="A0A1I0JES5"/>
<keyword evidence="2" id="KW-1185">Reference proteome</keyword>
<evidence type="ECO:0000313" key="2">
    <source>
        <dbReference type="Proteomes" id="UP000199180"/>
    </source>
</evidence>
<name>A0A1I0JES5_9RHOB</name>
<reference evidence="1 2" key="1">
    <citation type="submission" date="2016-10" db="EMBL/GenBank/DDBJ databases">
        <authorList>
            <person name="de Groot N.N."/>
        </authorList>
    </citation>
    <scope>NUCLEOTIDE SEQUENCE [LARGE SCALE GENOMIC DNA]</scope>
    <source>
        <strain evidence="1 2">DSM 17862</strain>
    </source>
</reference>
<proteinExistence type="predicted"/>
<evidence type="ECO:0000313" key="1">
    <source>
        <dbReference type="EMBL" id="SEU07931.1"/>
    </source>
</evidence>
<protein>
    <submittedName>
        <fullName evidence="1">Uncharacterized protein</fullName>
    </submittedName>
</protein>
<gene>
    <name evidence="1" type="ORF">SAMN04489858_12425</name>
</gene>
<dbReference type="EMBL" id="FOHO01000024">
    <property type="protein sequence ID" value="SEU07931.1"/>
    <property type="molecule type" value="Genomic_DNA"/>
</dbReference>
<sequence length="71" mass="8092">MHEDITIARARTDLESKWLANTGLRCRIDSLRKRSSHKLGTVVVRGHYTFTFLLDGAQTVVPARLPFALRK</sequence>